<feature type="transmembrane region" description="Helical" evidence="7">
    <location>
        <begin position="94"/>
        <end position="117"/>
    </location>
</feature>
<comment type="function">
    <text evidence="7">Part of the tripartite ATP-independent periplasmic (TRAP) transport system.</text>
</comment>
<dbReference type="GO" id="GO:0005886">
    <property type="term" value="C:plasma membrane"/>
    <property type="evidence" value="ECO:0007669"/>
    <property type="project" value="UniProtKB-SubCell"/>
</dbReference>
<keyword evidence="7" id="KW-0813">Transport</keyword>
<evidence type="ECO:0000256" key="1">
    <source>
        <dbReference type="ARBA" id="ARBA00004429"/>
    </source>
</evidence>
<accession>A0A1W6ZYG1</accession>
<keyword evidence="4 7" id="KW-0812">Transmembrane</keyword>
<keyword evidence="3 7" id="KW-0997">Cell inner membrane</keyword>
<dbReference type="GO" id="GO:0022857">
    <property type="term" value="F:transmembrane transporter activity"/>
    <property type="evidence" value="ECO:0007669"/>
    <property type="project" value="UniProtKB-UniRule"/>
</dbReference>
<dbReference type="RefSeq" id="WP_086090805.1">
    <property type="nucleotide sequence ID" value="NZ_CP021112.1"/>
</dbReference>
<evidence type="ECO:0000313" key="8">
    <source>
        <dbReference type="EMBL" id="ARQ02374.1"/>
    </source>
</evidence>
<dbReference type="AlphaFoldDB" id="A0A1W6ZYG1"/>
<dbReference type="InterPro" id="IPR004681">
    <property type="entry name" value="TRAP_DctM"/>
</dbReference>
<feature type="transmembrane region" description="Helical" evidence="7">
    <location>
        <begin position="391"/>
        <end position="412"/>
    </location>
</feature>
<name>A0A1W6ZYG1_9HYPH</name>
<sequence>MIWTLGAVPVSLLVIGTPIFALLLTGAVLTFIFYLTVPSIALHQIMFGGLENYALLAIPFFIFAGELMGAAGIADKLIVWVLALIGRMPGSLGVATVGASTLIGAISGASVATVAAVGKSLYPGLIRDGYGPRFASGLVSSSGAIDILIPPSIAMILYGAAAEQSIPKLFVAGILPGMLLALMMAGFVVVRALQMNIPRSGRFNLREFLATTWGAAPALFMPVFVLASIYLGFASPTEAGGFACLYAMIVGLYVYRTMSWNDVLEAAARSAMLTAQILVIVCTAALFSWILTISGIPQGLTNWLQSLNLESWAFLMAINVGLLIVGCFLDPTSAILVLTPLLMPLVKTVGIDPIHFGIVMTANLAIGMFTPPFGLNIFVARSVLGVPLETIYRGVLPFAVVQITALLIITYWPELSLILTRAL</sequence>
<keyword evidence="9" id="KW-1185">Reference proteome</keyword>
<dbReference type="PIRSF" id="PIRSF006066">
    <property type="entry name" value="HI0050"/>
    <property type="match status" value="1"/>
</dbReference>
<dbReference type="PANTHER" id="PTHR33362:SF5">
    <property type="entry name" value="C4-DICARBOXYLATE TRAP TRANSPORTER LARGE PERMEASE PROTEIN DCTM"/>
    <property type="match status" value="1"/>
</dbReference>
<dbReference type="EMBL" id="CP021112">
    <property type="protein sequence ID" value="ARQ02374.1"/>
    <property type="molecule type" value="Genomic_DNA"/>
</dbReference>
<feature type="transmembrane region" description="Helical" evidence="7">
    <location>
        <begin position="170"/>
        <end position="193"/>
    </location>
</feature>
<feature type="transmembrane region" description="Helical" evidence="7">
    <location>
        <begin position="239"/>
        <end position="258"/>
    </location>
</feature>
<comment type="similarity">
    <text evidence="7">Belongs to the TRAP transporter large permease family.</text>
</comment>
<reference evidence="8 9" key="1">
    <citation type="submission" date="2017-05" db="EMBL/GenBank/DDBJ databases">
        <title>Full genome sequence of Pseudorhodoplanes sinuspersici.</title>
        <authorList>
            <person name="Dastgheib S.M.M."/>
            <person name="Shavandi M."/>
            <person name="Tirandaz H."/>
        </authorList>
    </citation>
    <scope>NUCLEOTIDE SEQUENCE [LARGE SCALE GENOMIC DNA]</scope>
    <source>
        <strain evidence="8 9">RIPI110</strain>
    </source>
</reference>
<comment type="subcellular location">
    <subcellularLocation>
        <location evidence="1 7">Cell inner membrane</location>
        <topology evidence="1 7">Multi-pass membrane protein</topology>
    </subcellularLocation>
</comment>
<feature type="transmembrane region" description="Helical" evidence="7">
    <location>
        <begin position="53"/>
        <end position="74"/>
    </location>
</feature>
<dbReference type="Proteomes" id="UP000194137">
    <property type="component" value="Chromosome"/>
</dbReference>
<keyword evidence="5 7" id="KW-1133">Transmembrane helix</keyword>
<organism evidence="8 9">
    <name type="scientific">Pseudorhodoplanes sinuspersici</name>
    <dbReference type="NCBI Taxonomy" id="1235591"/>
    <lineage>
        <taxon>Bacteria</taxon>
        <taxon>Pseudomonadati</taxon>
        <taxon>Pseudomonadota</taxon>
        <taxon>Alphaproteobacteria</taxon>
        <taxon>Hyphomicrobiales</taxon>
        <taxon>Pseudorhodoplanes</taxon>
    </lineage>
</organism>
<feature type="transmembrane region" description="Helical" evidence="7">
    <location>
        <begin position="138"/>
        <end position="158"/>
    </location>
</feature>
<gene>
    <name evidence="8" type="ORF">CAK95_27160</name>
</gene>
<evidence type="ECO:0000256" key="4">
    <source>
        <dbReference type="ARBA" id="ARBA00022692"/>
    </source>
</evidence>
<keyword evidence="2" id="KW-1003">Cell membrane</keyword>
<evidence type="ECO:0000313" key="9">
    <source>
        <dbReference type="Proteomes" id="UP000194137"/>
    </source>
</evidence>
<dbReference type="NCBIfam" id="TIGR00786">
    <property type="entry name" value="dctM"/>
    <property type="match status" value="1"/>
</dbReference>
<dbReference type="InterPro" id="IPR010656">
    <property type="entry name" value="DctM"/>
</dbReference>
<dbReference type="PANTHER" id="PTHR33362">
    <property type="entry name" value="SIALIC ACID TRAP TRANSPORTER PERMEASE PROTEIN SIAT-RELATED"/>
    <property type="match status" value="1"/>
</dbReference>
<evidence type="ECO:0000256" key="7">
    <source>
        <dbReference type="RuleBase" id="RU369079"/>
    </source>
</evidence>
<feature type="transmembrane region" description="Helical" evidence="7">
    <location>
        <begin position="213"/>
        <end position="233"/>
    </location>
</feature>
<evidence type="ECO:0000256" key="6">
    <source>
        <dbReference type="ARBA" id="ARBA00023136"/>
    </source>
</evidence>
<protein>
    <recommendedName>
        <fullName evidence="7">TRAP transporter large permease protein</fullName>
    </recommendedName>
</protein>
<dbReference type="STRING" id="1235591.CAK95_27160"/>
<evidence type="ECO:0000256" key="3">
    <source>
        <dbReference type="ARBA" id="ARBA00022519"/>
    </source>
</evidence>
<feature type="transmembrane region" description="Helical" evidence="7">
    <location>
        <begin position="354"/>
        <end position="379"/>
    </location>
</feature>
<feature type="transmembrane region" description="Helical" evidence="7">
    <location>
        <begin position="312"/>
        <end position="342"/>
    </location>
</feature>
<feature type="transmembrane region" description="Helical" evidence="7">
    <location>
        <begin position="270"/>
        <end position="292"/>
    </location>
</feature>
<dbReference type="OrthoDB" id="7824289at2"/>
<proteinExistence type="inferred from homology"/>
<dbReference type="KEGG" id="psin:CAK95_27160"/>
<keyword evidence="6 7" id="KW-0472">Membrane</keyword>
<comment type="subunit">
    <text evidence="7">The complex comprises the extracytoplasmic solute receptor protein and the two transmembrane proteins.</text>
</comment>
<feature type="transmembrane region" description="Helical" evidence="7">
    <location>
        <begin position="12"/>
        <end position="41"/>
    </location>
</feature>
<evidence type="ECO:0000256" key="5">
    <source>
        <dbReference type="ARBA" id="ARBA00022989"/>
    </source>
</evidence>
<evidence type="ECO:0000256" key="2">
    <source>
        <dbReference type="ARBA" id="ARBA00022475"/>
    </source>
</evidence>
<dbReference type="Pfam" id="PF06808">
    <property type="entry name" value="DctM"/>
    <property type="match status" value="1"/>
</dbReference>